<dbReference type="InterPro" id="IPR010730">
    <property type="entry name" value="HET"/>
</dbReference>
<name>A0A162LP31_CORFA</name>
<evidence type="ECO:0000259" key="1">
    <source>
        <dbReference type="Pfam" id="PF06985"/>
    </source>
</evidence>
<dbReference type="InterPro" id="IPR052895">
    <property type="entry name" value="HetReg/Transcr_Mod"/>
</dbReference>
<dbReference type="Pfam" id="PF06985">
    <property type="entry name" value="HET"/>
    <property type="match status" value="1"/>
</dbReference>
<dbReference type="RefSeq" id="XP_018708532.1">
    <property type="nucleotide sequence ID" value="XM_018844082.1"/>
</dbReference>
<dbReference type="Pfam" id="PF26639">
    <property type="entry name" value="Het-6_barrel"/>
    <property type="match status" value="1"/>
</dbReference>
<evidence type="ECO:0000313" key="3">
    <source>
        <dbReference type="Proteomes" id="UP000076744"/>
    </source>
</evidence>
<protein>
    <submittedName>
        <fullName evidence="2">Heterokaryon incompatibility</fullName>
    </submittedName>
</protein>
<keyword evidence="3" id="KW-1185">Reference proteome</keyword>
<organism evidence="2 3">
    <name type="scientific">Cordyceps fumosorosea (strain ARSEF 2679)</name>
    <name type="common">Isaria fumosorosea</name>
    <dbReference type="NCBI Taxonomy" id="1081104"/>
    <lineage>
        <taxon>Eukaryota</taxon>
        <taxon>Fungi</taxon>
        <taxon>Dikarya</taxon>
        <taxon>Ascomycota</taxon>
        <taxon>Pezizomycotina</taxon>
        <taxon>Sordariomycetes</taxon>
        <taxon>Hypocreomycetidae</taxon>
        <taxon>Hypocreales</taxon>
        <taxon>Cordycipitaceae</taxon>
        <taxon>Cordyceps</taxon>
    </lineage>
</organism>
<dbReference type="AlphaFoldDB" id="A0A162LP31"/>
<dbReference type="GeneID" id="30016767"/>
<evidence type="ECO:0000313" key="2">
    <source>
        <dbReference type="EMBL" id="OAA73574.1"/>
    </source>
</evidence>
<dbReference type="PANTHER" id="PTHR24148">
    <property type="entry name" value="ANKYRIN REPEAT DOMAIN-CONTAINING PROTEIN 39 HOMOLOG-RELATED"/>
    <property type="match status" value="1"/>
</dbReference>
<comment type="caution">
    <text evidence="2">The sequence shown here is derived from an EMBL/GenBank/DDBJ whole genome shotgun (WGS) entry which is preliminary data.</text>
</comment>
<gene>
    <name evidence="2" type="ORF">ISF_00475</name>
</gene>
<dbReference type="Proteomes" id="UP000076744">
    <property type="component" value="Unassembled WGS sequence"/>
</dbReference>
<reference evidence="2 3" key="1">
    <citation type="journal article" date="2016" name="Genome Biol. Evol.">
        <title>Divergent and convergent evolution of fungal pathogenicity.</title>
        <authorList>
            <person name="Shang Y."/>
            <person name="Xiao G."/>
            <person name="Zheng P."/>
            <person name="Cen K."/>
            <person name="Zhan S."/>
            <person name="Wang C."/>
        </authorList>
    </citation>
    <scope>NUCLEOTIDE SEQUENCE [LARGE SCALE GENOMIC DNA]</scope>
    <source>
        <strain evidence="2 3">ARSEF 2679</strain>
    </source>
</reference>
<feature type="domain" description="Heterokaryon incompatibility" evidence="1">
    <location>
        <begin position="68"/>
        <end position="259"/>
    </location>
</feature>
<dbReference type="OrthoDB" id="4587016at2759"/>
<dbReference type="STRING" id="1081104.A0A162LP31"/>
<accession>A0A162LP31</accession>
<sequence length="780" mass="85723">MAPFLPSLFGEGLPQYKYTPIPQGTRTFRLAKLLPPEPSLIPGFEPTLRISIFECEAGDDKAPASLEYDALSYAWDVPPHVKRPNRRVLVEDGDGKRAYLLIYRPLELALLQFAAANARNEEQKYELPIFVDQICINQEDDDEKAHQVSLMQAIYAHSHRTIVWLGPGTASSKAWFVYVRALCADGVLGRLMGPRVASIMRIYDAIAHPGSVALTDPVEIQDHDELLALTERVALRYPIAAYLALLQRTWFGRLWTIQEVCLPRDVLMVCGDQSLCFFCFRVGMFFYNVQNSYWLRQNTAPVSRQELWMRNAVFEATEGPRRIHTERRAIHGTVGPAPLHEITIKHSLVNEAGWKVGASLAQDRIYGLLGLTAPTDPARNRLGIYYNNENQEAAQVKAYTEAMLLFLEQGRADMLLFNQFPKTTAGLPSWVPDWAMKLALPVAWTALHEPAFAAGGSQAVSPAKVDASTGRVTLTGVLIGRVAAIGRATYDTHDGPNLKQIKYDSAKLVFDEVDDFVRSTLSHSSSATATSPSPETVSHMSLRVYDSGLSACHFAAQCGSSDTGMQRLLELQSSIFALGARLLRSAAFARSYSLRHIYATIGITPWYVDYYHATTILHGLARGPVPLARTVVLAIADLVADVVGVCAASARVRLATTWIALRARFARPRLHVPEAEMRSVGLDPDTVTGADMGAFLENLHRNVGRRVFRTDGGAAPRVGMGPGTMRAGDAVVVLNGLTVPIILRPVDGGKGEWTVVGEAYCDGVMNGEALGVNEREFVLV</sequence>
<proteinExistence type="predicted"/>
<dbReference type="PANTHER" id="PTHR24148:SF64">
    <property type="entry name" value="HETEROKARYON INCOMPATIBILITY DOMAIN-CONTAINING PROTEIN"/>
    <property type="match status" value="1"/>
</dbReference>
<dbReference type="EMBL" id="AZHB01000001">
    <property type="protein sequence ID" value="OAA73574.1"/>
    <property type="molecule type" value="Genomic_DNA"/>
</dbReference>